<keyword evidence="3" id="KW-0433">Leucine-rich repeat</keyword>
<evidence type="ECO:0000313" key="7">
    <source>
        <dbReference type="Proteomes" id="UP000663832"/>
    </source>
</evidence>
<dbReference type="PANTHER" id="PTHR15454">
    <property type="entry name" value="NISCHARIN RELATED"/>
    <property type="match status" value="1"/>
</dbReference>
<dbReference type="PANTHER" id="PTHR15454:SF69">
    <property type="entry name" value="SERINE_THREONINE-PROTEIN KINASE 11-INTERACTING PROTEIN"/>
    <property type="match status" value="1"/>
</dbReference>
<feature type="compositionally biased region" description="Polar residues" evidence="5">
    <location>
        <begin position="426"/>
        <end position="437"/>
    </location>
</feature>
<feature type="compositionally biased region" description="Low complexity" evidence="5">
    <location>
        <begin position="374"/>
        <end position="397"/>
    </location>
</feature>
<comment type="subcellular location">
    <subcellularLocation>
        <location evidence="1">Cytoplasm</location>
    </subcellularLocation>
</comment>
<protein>
    <recommendedName>
        <fullName evidence="8">Serine/threonine-protein kinase 11-interacting protein</fullName>
    </recommendedName>
</protein>
<dbReference type="PROSITE" id="PS51450">
    <property type="entry name" value="LRR"/>
    <property type="match status" value="1"/>
</dbReference>
<evidence type="ECO:0000256" key="3">
    <source>
        <dbReference type="ARBA" id="ARBA00022614"/>
    </source>
</evidence>
<dbReference type="Gene3D" id="3.80.10.10">
    <property type="entry name" value="Ribonuclease Inhibitor"/>
    <property type="match status" value="2"/>
</dbReference>
<evidence type="ECO:0000256" key="1">
    <source>
        <dbReference type="ARBA" id="ARBA00004496"/>
    </source>
</evidence>
<dbReference type="Pfam" id="PF13855">
    <property type="entry name" value="LRR_8"/>
    <property type="match status" value="1"/>
</dbReference>
<evidence type="ECO:0000313" key="6">
    <source>
        <dbReference type="EMBL" id="CAF1352507.1"/>
    </source>
</evidence>
<keyword evidence="2" id="KW-0963">Cytoplasm</keyword>
<accession>A0A815HBY4</accession>
<dbReference type="SUPFAM" id="SSF52075">
    <property type="entry name" value="Outer arm dynein light chain 1"/>
    <property type="match status" value="1"/>
</dbReference>
<organism evidence="6 7">
    <name type="scientific">Adineta steineri</name>
    <dbReference type="NCBI Taxonomy" id="433720"/>
    <lineage>
        <taxon>Eukaryota</taxon>
        <taxon>Metazoa</taxon>
        <taxon>Spiralia</taxon>
        <taxon>Gnathifera</taxon>
        <taxon>Rotifera</taxon>
        <taxon>Eurotatoria</taxon>
        <taxon>Bdelloidea</taxon>
        <taxon>Adinetida</taxon>
        <taxon>Adinetidae</taxon>
        <taxon>Adineta</taxon>
    </lineage>
</organism>
<keyword evidence="7" id="KW-1185">Reference proteome</keyword>
<evidence type="ECO:0000256" key="4">
    <source>
        <dbReference type="ARBA" id="ARBA00022737"/>
    </source>
</evidence>
<gene>
    <name evidence="6" type="ORF">QVE165_LOCUS34073</name>
</gene>
<comment type="caution">
    <text evidence="6">The sequence shown here is derived from an EMBL/GenBank/DDBJ whole genome shotgun (WGS) entry which is preliminary data.</text>
</comment>
<dbReference type="OrthoDB" id="430293at2759"/>
<sequence>MATARPSPTTTSSSSSATVVHQLVELFRTNGHRVLHGDSKVCFTSDSLTLLNNYFQAAKFDIILPQTNDRVRTSSIPPLPPPPPSVQNLRINTRLREDLIFLHDFLKKIHAVKLIHHAGTLQGNVFLYPFQHVVCLELKKIPPHMVSGLSILRPQLETLICSQSVTKIEDLISDCGGDSVQPEKWPRLKSLFLAHNFIERIDQSLKYLIALEVLDLSHNRLQDCSKILEIVPHVKHLNLSSNQLRNVPIWPEYKGPCRLFTLKMRQNCLEDVTGIEIMKSIEELDLSDNFITLIPEQIRYMPTIKRLSFARNPFTYATNYRQQIIYNLPYVFSQEARELLIDDQQLTSKEKQRIPRNRNRQQPLVSAFRPYSPSSSAQNTTTSESTTEPESITSNSSGTIVVKRRGRPKNRPGNLRTLDADETPTEHATSGSDNETGSQRRRLKNLHETLQDIDGTNHTSQTPGSRNIYESTIYEQDDNILKSPTSVASSIPRKLANDLSQSPKRRKSPRSRRADPPTRIVLEVVDVSNTTSDETPVPDSPISERNSSINKNYQTPIPVLEPKENPVDEINTGDSIRTIFFITDQTSNDTNRSFTIEIDPMYLIEKDINNEDYLEKIKYSTIKLLNNNESNQKNVEFTFEKRRNEVERRIYSFDTKQDQKAFVEEIERHLELSVPIELPNNAPLFIECTKCGKNFPPLTSMNHTDNTSSAICMACQNAIVTPPIENFAALQLQTTMIVSSDQADLDHRLHLHVVTEHFTHNNEQIKLHFKCFVVRSTTSKYFIAQTILTDYGIYIFQHEALSTDFDSEYILVGKDLLTNVLMLDIGYRLQTFTIELQSAAFAFLLADQQKTQTIVNHILEVLSPVVQSGEGALQKISRISSDEYRQRLFDIIKIECNIDEPNDDMIDFYSIMIRMDQAGNSQMIALLLLKNWILMIEDAYATIDSRHVRLPAQPSSESGTNLQLKCDLMHLVNVTNYINHAQLFVFDFVDESETKEFRWKLESLTTDSKNEFLTKVRDTYRTFMDIPMPEKFNKKIMCDLFQANPWKPLLCTNCHQNRSGHQIMENTCEHLSPKKSSDLPASTSSMHLYEEIMAQYFTINTTDIDSLKTTSVIERLPTPDENELIDDDDVEEDSFSDEEQDLLKPSTIEFIQNQSMINTQGIVLMGPDLPIKQVTATITKKSKKMNLLRKSKSNADECLKKTDMNYNNTSKSWWFKVKKANTSPVNQIELTNESNKPNISSPPLSCQTPQQRVRVLPEINKLTLSEALNIARRQHLLPNREPKLILPHKPYCSPINSIGQANYGSSIASTTSSSTQSSAEYDTGVLNNSIKEESTYLTAISPVIENNHSLITMLDKINKLTIERLTFDLRIIIDEYKHNLPVARFQTLKSFLHQHQLSKILSNEAVYFVLLQIIDEYSHHSTDSLKIITIDHFLIAHDSTIPIIVTTTSSVTNEDQSLEKFIKNLSNQLFDSSSLPIFNDLLTFENISYRYLSKQILEFSNLDIDHNISMQRVKLLDLFWNKIHSLRNIQINEENERFIFAHYHLMRHICQSDSLI</sequence>
<feature type="region of interest" description="Disordered" evidence="5">
    <location>
        <begin position="349"/>
        <end position="440"/>
    </location>
</feature>
<dbReference type="InterPro" id="IPR001611">
    <property type="entry name" value="Leu-rich_rpt"/>
</dbReference>
<dbReference type="EMBL" id="CAJNOM010000318">
    <property type="protein sequence ID" value="CAF1352507.1"/>
    <property type="molecule type" value="Genomic_DNA"/>
</dbReference>
<feature type="region of interest" description="Disordered" evidence="5">
    <location>
        <begin position="484"/>
        <end position="550"/>
    </location>
</feature>
<evidence type="ECO:0000256" key="5">
    <source>
        <dbReference type="SAM" id="MobiDB-lite"/>
    </source>
</evidence>
<dbReference type="Proteomes" id="UP000663832">
    <property type="component" value="Unassembled WGS sequence"/>
</dbReference>
<evidence type="ECO:0008006" key="8">
    <source>
        <dbReference type="Google" id="ProtNLM"/>
    </source>
</evidence>
<dbReference type="GO" id="GO:0005737">
    <property type="term" value="C:cytoplasm"/>
    <property type="evidence" value="ECO:0007669"/>
    <property type="project" value="UniProtKB-SubCell"/>
</dbReference>
<evidence type="ECO:0000256" key="2">
    <source>
        <dbReference type="ARBA" id="ARBA00022490"/>
    </source>
</evidence>
<reference evidence="6" key="1">
    <citation type="submission" date="2021-02" db="EMBL/GenBank/DDBJ databases">
        <authorList>
            <person name="Nowell W R."/>
        </authorList>
    </citation>
    <scope>NUCLEOTIDE SEQUENCE</scope>
</reference>
<keyword evidence="4" id="KW-0677">Repeat</keyword>
<name>A0A815HBY4_9BILA</name>
<proteinExistence type="predicted"/>
<dbReference type="InterPro" id="IPR032675">
    <property type="entry name" value="LRR_dom_sf"/>
</dbReference>